<proteinExistence type="predicted"/>
<name>A0A5D2SBK1_GOSMU</name>
<keyword evidence="2" id="KW-1185">Reference proteome</keyword>
<evidence type="ECO:0000313" key="1">
    <source>
        <dbReference type="EMBL" id="TYI50176.1"/>
    </source>
</evidence>
<dbReference type="AlphaFoldDB" id="A0A5D2SBK1"/>
<accession>A0A5D2SBK1</accession>
<dbReference type="EMBL" id="CM017660">
    <property type="protein sequence ID" value="TYI50176.1"/>
    <property type="molecule type" value="Genomic_DNA"/>
</dbReference>
<dbReference type="PANTHER" id="PTHR33116:SF86">
    <property type="entry name" value="REVERSE TRANSCRIPTASE DOMAIN-CONTAINING PROTEIN"/>
    <property type="match status" value="1"/>
</dbReference>
<dbReference type="PANTHER" id="PTHR33116">
    <property type="entry name" value="REVERSE TRANSCRIPTASE ZINC-BINDING DOMAIN-CONTAINING PROTEIN-RELATED-RELATED"/>
    <property type="match status" value="1"/>
</dbReference>
<feature type="non-terminal residue" evidence="1">
    <location>
        <position position="142"/>
    </location>
</feature>
<feature type="non-terminal residue" evidence="1">
    <location>
        <position position="1"/>
    </location>
</feature>
<organism evidence="1 2">
    <name type="scientific">Gossypium mustelinum</name>
    <name type="common">Cotton</name>
    <name type="synonym">Gossypium caicoense</name>
    <dbReference type="NCBI Taxonomy" id="34275"/>
    <lineage>
        <taxon>Eukaryota</taxon>
        <taxon>Viridiplantae</taxon>
        <taxon>Streptophyta</taxon>
        <taxon>Embryophyta</taxon>
        <taxon>Tracheophyta</taxon>
        <taxon>Spermatophyta</taxon>
        <taxon>Magnoliopsida</taxon>
        <taxon>eudicotyledons</taxon>
        <taxon>Gunneridae</taxon>
        <taxon>Pentapetalae</taxon>
        <taxon>rosids</taxon>
        <taxon>malvids</taxon>
        <taxon>Malvales</taxon>
        <taxon>Malvaceae</taxon>
        <taxon>Malvoideae</taxon>
        <taxon>Gossypium</taxon>
    </lineage>
</organism>
<evidence type="ECO:0008006" key="3">
    <source>
        <dbReference type="Google" id="ProtNLM"/>
    </source>
</evidence>
<reference evidence="1 2" key="1">
    <citation type="submission" date="2019-07" db="EMBL/GenBank/DDBJ databases">
        <title>WGS assembly of Gossypium mustelinum.</title>
        <authorList>
            <person name="Chen Z.J."/>
            <person name="Sreedasyam A."/>
            <person name="Ando A."/>
            <person name="Song Q."/>
            <person name="De L."/>
            <person name="Hulse-Kemp A."/>
            <person name="Ding M."/>
            <person name="Ye W."/>
            <person name="Kirkbride R."/>
            <person name="Jenkins J."/>
            <person name="Plott C."/>
            <person name="Lovell J."/>
            <person name="Lin Y.-M."/>
            <person name="Vaughn R."/>
            <person name="Liu B."/>
            <person name="Li W."/>
            <person name="Simpson S."/>
            <person name="Scheffler B."/>
            <person name="Saski C."/>
            <person name="Grover C."/>
            <person name="Hu G."/>
            <person name="Conover J."/>
            <person name="Carlson J."/>
            <person name="Shu S."/>
            <person name="Boston L."/>
            <person name="Williams M."/>
            <person name="Peterson D."/>
            <person name="Mcgee K."/>
            <person name="Jones D."/>
            <person name="Wendel J."/>
            <person name="Stelly D."/>
            <person name="Grimwood J."/>
            <person name="Schmutz J."/>
        </authorList>
    </citation>
    <scope>NUCLEOTIDE SEQUENCE [LARGE SCALE GENOMIC DNA]</scope>
    <source>
        <strain evidence="1">1408120.09</strain>
    </source>
</reference>
<evidence type="ECO:0000313" key="2">
    <source>
        <dbReference type="Proteomes" id="UP000323597"/>
    </source>
</evidence>
<dbReference type="Proteomes" id="UP000323597">
    <property type="component" value="Chromosome D12"/>
</dbReference>
<protein>
    <recommendedName>
        <fullName evidence="3">Reverse transcriptase zinc-binding domain-containing protein</fullName>
    </recommendedName>
</protein>
<gene>
    <name evidence="1" type="ORF">E1A91_D12G083400v1</name>
</gene>
<sequence length="142" mass="16437">QSIPSYALSVFVAPEGILEKIQSMISRMWWSGKDKSRGWNRMAWDRVCFLKGMGGLGFRDLRRFNVALLGRQVWRLACCKDTLCFKVLRAKYFPESDVFCPKRVDKPSFTWNSIARAACILHEGFGLNVGNGRKINIWQENW</sequence>